<proteinExistence type="predicted"/>
<reference evidence="1" key="1">
    <citation type="journal article" date="2020" name="Nature">
        <title>Giant virus diversity and host interactions through global metagenomics.</title>
        <authorList>
            <person name="Schulz F."/>
            <person name="Roux S."/>
            <person name="Paez-Espino D."/>
            <person name="Jungbluth S."/>
            <person name="Walsh D.A."/>
            <person name="Denef V.J."/>
            <person name="McMahon K.D."/>
            <person name="Konstantinidis K.T."/>
            <person name="Eloe-Fadrosh E.A."/>
            <person name="Kyrpides N.C."/>
            <person name="Woyke T."/>
        </authorList>
    </citation>
    <scope>NUCLEOTIDE SEQUENCE</scope>
    <source>
        <strain evidence="1">GVMAG-M-3300020182-33</strain>
    </source>
</reference>
<sequence>MAGAQKGTEFALCLNSFNRDVQAYPDTNDFRLELLDRYKDQIPGGKEQTYARKDKMVHTDTKCQVCVREGEAPRMNLPTQAFMCSLL</sequence>
<evidence type="ECO:0000313" key="1">
    <source>
        <dbReference type="EMBL" id="QHS97678.1"/>
    </source>
</evidence>
<dbReference type="EMBL" id="MN739302">
    <property type="protein sequence ID" value="QHS97678.1"/>
    <property type="molecule type" value="Genomic_DNA"/>
</dbReference>
<accession>A0A6C0C1Z4</accession>
<protein>
    <submittedName>
        <fullName evidence="1">Uncharacterized protein</fullName>
    </submittedName>
</protein>
<dbReference type="AlphaFoldDB" id="A0A6C0C1Z4"/>
<organism evidence="1">
    <name type="scientific">viral metagenome</name>
    <dbReference type="NCBI Taxonomy" id="1070528"/>
    <lineage>
        <taxon>unclassified sequences</taxon>
        <taxon>metagenomes</taxon>
        <taxon>organismal metagenomes</taxon>
    </lineage>
</organism>
<name>A0A6C0C1Z4_9ZZZZ</name>